<feature type="transmembrane region" description="Helical" evidence="1">
    <location>
        <begin position="12"/>
        <end position="29"/>
    </location>
</feature>
<feature type="transmembrane region" description="Helical" evidence="1">
    <location>
        <begin position="913"/>
        <end position="932"/>
    </location>
</feature>
<dbReference type="GO" id="GO:0042910">
    <property type="term" value="F:xenobiotic transmembrane transporter activity"/>
    <property type="evidence" value="ECO:0007669"/>
    <property type="project" value="TreeGrafter"/>
</dbReference>
<sequence length="1137" mass="124884">MSLIEICVKRPVFATMLIVSLVVMGLASFRDLGLDVFPKVDMPTVTITTRLPGASPEEIESNITKRIEEAVNTINGIDELRSTTLEGQSQVFVTFVLERKIDEAANDVREKVGTVVSAFPHGTEAPAIEKFDPDSAPIMAIVVSGKRSAREITELADKKIKRQLETVKDIGAVTLVGDRKREIQLVVEPHRLEAYNLSIQQVKTAVQRQNVEVPGGNITWQTREQGLRTLGRIERAADWSDLIVADYKGAPVRIRDIGSALDGEEEPRTLSRLDGKSAVSLLVQKQSGTNTVAVVDRVKAKLQEIKANLPPDVEFQVVRDVSRFIKRSIAEVEEHLMLGGLLASLIVAFFIGRLVRREQVVLGALLGGLTLAFFHGDPELLRVVVLWSIAVTLVLFLFIPRLRPAFIAAISIPVSIIATFTIMRVAGFTLNNLTMLGLSLSTGIVIDDAIIVLENIFRHIEEERRLPMEAAVTGAKEIVLAVMATTLSLVVIFLPVAFMGGLVGRFWNSFGLTATFAILVSLLVAFTLTPMLSARMLKPVMSPVEPSEDLGQGHGGHRQHDQGSKATHVYAFLERNYDGLLVWCLNHRAIVLLLAGSLLLSTVLIGRQMKLDFVVDDDMSEFEVIVETPPGSSLDRSDGILRRLEADLKTIPEVEHLFTSIGVRGKDRANITDASIYVGLTHLRARTRSQQAIMQEVRQMFRAYPDLRISAQQISLISGGGFKQTPFNLVLRGPDLQQLDGYAQALIKRLTAIPGFVDVDTSQAQRRPEVQVRIDRQKASDLGIRAEDVALALRTMVGGEKVGFYREGGEQYDVRLRLKDDYRKDASAISALTVPAAANRLVKLNNVVSLNPGRAPAQIDRYAQERQITVQANLHQMVLGEATAQADAAIKAVGMSPGYSTAYLGRGKLMAEAFYNFAIAFVLSIMFIYIVLAAQFESFIHPITIMVSMFLSIPFGLVSLLAAGQTLNIYSVMGLFLLMGVVKKNAILQVDFTNVLRARGKPRYEAQLEADRARLRPILMTTLAIIAGMLPVALGKGDGSASRASLATAVVGGQTLCLLITLLVTPVVYSYFDDLRGLRIVSWLYEVRLWAWLRAKPAPGLSPHPDPLPREERGLNHNLLSPVGERIKVRGQRDGSG</sequence>
<dbReference type="Proteomes" id="UP000241436">
    <property type="component" value="Unassembled WGS sequence"/>
</dbReference>
<feature type="transmembrane region" description="Helical" evidence="1">
    <location>
        <begin position="589"/>
        <end position="606"/>
    </location>
</feature>
<comment type="caution">
    <text evidence="2">The sequence shown here is derived from an EMBL/GenBank/DDBJ whole genome shotgun (WGS) entry which is preliminary data.</text>
</comment>
<name>A0A2T4TW49_9BACT</name>
<feature type="transmembrane region" description="Helical" evidence="1">
    <location>
        <begin position="335"/>
        <end position="352"/>
    </location>
</feature>
<evidence type="ECO:0000313" key="2">
    <source>
        <dbReference type="EMBL" id="PTL35337.1"/>
    </source>
</evidence>
<keyword evidence="1" id="KW-1133">Transmembrane helix</keyword>
<dbReference type="PANTHER" id="PTHR32063:SF0">
    <property type="entry name" value="SWARMING MOTILITY PROTEIN SWRC"/>
    <property type="match status" value="1"/>
</dbReference>
<feature type="transmembrane region" description="Helical" evidence="1">
    <location>
        <begin position="406"/>
        <end position="427"/>
    </location>
</feature>
<dbReference type="Gene3D" id="3.30.70.1440">
    <property type="entry name" value="Multidrug efflux transporter AcrB pore domain"/>
    <property type="match status" value="1"/>
</dbReference>
<dbReference type="InterPro" id="IPR027463">
    <property type="entry name" value="AcrB_DN_DC_subdom"/>
</dbReference>
<feature type="transmembrane region" description="Helical" evidence="1">
    <location>
        <begin position="433"/>
        <end position="457"/>
    </location>
</feature>
<reference evidence="2 3" key="1">
    <citation type="submission" date="2017-09" db="EMBL/GenBank/DDBJ databases">
        <title>Bloom of a denitrifying methanotroph, Candidatus Methylomirabilis limnetica, in a deep stratified lake.</title>
        <authorList>
            <person name="Graf J.S."/>
            <person name="Marchant H.K."/>
            <person name="Tienken D."/>
            <person name="Hach P.F."/>
            <person name="Brand A."/>
            <person name="Schubert C.J."/>
            <person name="Kuypers M.M."/>
            <person name="Milucka J."/>
        </authorList>
    </citation>
    <scope>NUCLEOTIDE SEQUENCE [LARGE SCALE GENOMIC DNA]</scope>
    <source>
        <strain evidence="2 3">Zug</strain>
    </source>
</reference>
<keyword evidence="1" id="KW-0472">Membrane</keyword>
<reference evidence="3" key="2">
    <citation type="journal article" date="2018" name="Environ. Microbiol.">
        <title>Bloom of a denitrifying methanotroph, 'Candidatus Methylomirabilis limnetica', in a deep stratified lake.</title>
        <authorList>
            <person name="Graf J.S."/>
            <person name="Mayr M.J."/>
            <person name="Marchant H.K."/>
            <person name="Tienken D."/>
            <person name="Hach P.F."/>
            <person name="Brand A."/>
            <person name="Schubert C.J."/>
            <person name="Kuypers M.M."/>
            <person name="Milucka J."/>
        </authorList>
    </citation>
    <scope>NUCLEOTIDE SEQUENCE [LARGE SCALE GENOMIC DNA]</scope>
    <source>
        <strain evidence="3">Zug</strain>
    </source>
</reference>
<dbReference type="EMBL" id="NVQC01000025">
    <property type="protein sequence ID" value="PTL35337.1"/>
    <property type="molecule type" value="Genomic_DNA"/>
</dbReference>
<dbReference type="SUPFAM" id="SSF82714">
    <property type="entry name" value="Multidrug efflux transporter AcrB TolC docking domain, DN and DC subdomains"/>
    <property type="match status" value="2"/>
</dbReference>
<proteinExistence type="predicted"/>
<dbReference type="OrthoDB" id="9757876at2"/>
<accession>A0A2T4TW49</accession>
<feature type="transmembrane region" description="Helical" evidence="1">
    <location>
        <begin position="969"/>
        <end position="992"/>
    </location>
</feature>
<dbReference type="GO" id="GO:0005886">
    <property type="term" value="C:plasma membrane"/>
    <property type="evidence" value="ECO:0007669"/>
    <property type="project" value="TreeGrafter"/>
</dbReference>
<dbReference type="SUPFAM" id="SSF82866">
    <property type="entry name" value="Multidrug efflux transporter AcrB transmembrane domain"/>
    <property type="match status" value="2"/>
</dbReference>
<dbReference type="SUPFAM" id="SSF82693">
    <property type="entry name" value="Multidrug efflux transporter AcrB pore domain, PN1, PN2, PC1 and PC2 subdomains"/>
    <property type="match status" value="3"/>
</dbReference>
<feature type="transmembrane region" description="Helical" evidence="1">
    <location>
        <begin position="1046"/>
        <end position="1072"/>
    </location>
</feature>
<feature type="transmembrane region" description="Helical" evidence="1">
    <location>
        <begin position="380"/>
        <end position="399"/>
    </location>
</feature>
<feature type="transmembrane region" description="Helical" evidence="1">
    <location>
        <begin position="359"/>
        <end position="374"/>
    </location>
</feature>
<dbReference type="Gene3D" id="3.30.2090.10">
    <property type="entry name" value="Multidrug efflux transporter AcrB TolC docking domain, DN and DC subdomains"/>
    <property type="match status" value="2"/>
</dbReference>
<dbReference type="Gene3D" id="3.30.70.1320">
    <property type="entry name" value="Multidrug efflux transporter AcrB pore domain like"/>
    <property type="match status" value="1"/>
</dbReference>
<keyword evidence="3" id="KW-1185">Reference proteome</keyword>
<dbReference type="Gene3D" id="3.30.70.1430">
    <property type="entry name" value="Multidrug efflux transporter AcrB pore domain"/>
    <property type="match status" value="2"/>
</dbReference>
<evidence type="ECO:0000313" key="3">
    <source>
        <dbReference type="Proteomes" id="UP000241436"/>
    </source>
</evidence>
<dbReference type="PRINTS" id="PR00702">
    <property type="entry name" value="ACRIFLAVINRP"/>
</dbReference>
<feature type="transmembrane region" description="Helical" evidence="1">
    <location>
        <begin position="939"/>
        <end position="963"/>
    </location>
</feature>
<dbReference type="Gene3D" id="1.20.1640.10">
    <property type="entry name" value="Multidrug efflux transporter AcrB transmembrane domain"/>
    <property type="match status" value="3"/>
</dbReference>
<feature type="transmembrane region" description="Helical" evidence="1">
    <location>
        <begin position="1013"/>
        <end position="1034"/>
    </location>
</feature>
<organism evidence="2 3">
    <name type="scientific">Candidatus Methylomirabilis limnetica</name>
    <dbReference type="NCBI Taxonomy" id="2033718"/>
    <lineage>
        <taxon>Bacteria</taxon>
        <taxon>Candidatus Methylomirabilota</taxon>
        <taxon>Candidatus Methylomirabilia</taxon>
        <taxon>Candidatus Methylomirabilales</taxon>
        <taxon>Candidatus Methylomirabilaceae</taxon>
        <taxon>Candidatus Methylomirabilis</taxon>
    </lineage>
</organism>
<protein>
    <submittedName>
        <fullName evidence="2">RND transporter</fullName>
    </submittedName>
</protein>
<dbReference type="RefSeq" id="WP_107563243.1">
    <property type="nucleotide sequence ID" value="NZ_NVQC01000025.1"/>
</dbReference>
<gene>
    <name evidence="2" type="ORF">CLG94_10180</name>
</gene>
<dbReference type="AlphaFoldDB" id="A0A2T4TW49"/>
<dbReference type="PANTHER" id="PTHR32063">
    <property type="match status" value="1"/>
</dbReference>
<keyword evidence="1" id="KW-0812">Transmembrane</keyword>
<evidence type="ECO:0000256" key="1">
    <source>
        <dbReference type="SAM" id="Phobius"/>
    </source>
</evidence>
<feature type="transmembrane region" description="Helical" evidence="1">
    <location>
        <begin position="478"/>
        <end position="498"/>
    </location>
</feature>
<feature type="transmembrane region" description="Helical" evidence="1">
    <location>
        <begin position="510"/>
        <end position="532"/>
    </location>
</feature>
<dbReference type="InterPro" id="IPR001036">
    <property type="entry name" value="Acrflvin-R"/>
</dbReference>
<dbReference type="Pfam" id="PF00873">
    <property type="entry name" value="ACR_tran"/>
    <property type="match status" value="2"/>
</dbReference>